<dbReference type="InterPro" id="IPR050793">
    <property type="entry name" value="CMP-NeuNAc_synthase"/>
</dbReference>
<keyword evidence="1" id="KW-0808">Transferase</keyword>
<reference evidence="1" key="1">
    <citation type="submission" date="2022-02" db="EMBL/GenBank/DDBJ databases">
        <authorList>
            <person name="Lee M."/>
            <person name="Kim S.-J."/>
            <person name="Jung M.-Y."/>
        </authorList>
    </citation>
    <scope>NUCLEOTIDE SEQUENCE</scope>
    <source>
        <strain evidence="1">JHP9</strain>
    </source>
</reference>
<dbReference type="RefSeq" id="WP_249737326.1">
    <property type="nucleotide sequence ID" value="NZ_JAKNCJ010000002.1"/>
</dbReference>
<dbReference type="PANTHER" id="PTHR21485:SF3">
    <property type="entry name" value="N-ACYLNEURAMINATE CYTIDYLYLTRANSFERASE"/>
    <property type="match status" value="1"/>
</dbReference>
<keyword evidence="2" id="KW-1185">Reference proteome</keyword>
<dbReference type="GO" id="GO:0016779">
    <property type="term" value="F:nucleotidyltransferase activity"/>
    <property type="evidence" value="ECO:0007669"/>
    <property type="project" value="UniProtKB-KW"/>
</dbReference>
<proteinExistence type="predicted"/>
<dbReference type="PANTHER" id="PTHR21485">
    <property type="entry name" value="HAD SUPERFAMILY MEMBERS CMAS AND KDSC"/>
    <property type="match status" value="1"/>
</dbReference>
<accession>A0ABT0QZZ9</accession>
<gene>
    <name evidence="1" type="ORF">Bequi_07550</name>
</gene>
<dbReference type="Proteomes" id="UP001203761">
    <property type="component" value="Unassembled WGS sequence"/>
</dbReference>
<dbReference type="Pfam" id="PF02348">
    <property type="entry name" value="CTP_transf_3"/>
    <property type="match status" value="1"/>
</dbReference>
<keyword evidence="1" id="KW-0548">Nucleotidyltransferase</keyword>
<organism evidence="1 2">
    <name type="scientific">Brachybacterium equifaecis</name>
    <dbReference type="NCBI Taxonomy" id="2910770"/>
    <lineage>
        <taxon>Bacteria</taxon>
        <taxon>Bacillati</taxon>
        <taxon>Actinomycetota</taxon>
        <taxon>Actinomycetes</taxon>
        <taxon>Micrococcales</taxon>
        <taxon>Dermabacteraceae</taxon>
        <taxon>Brachybacterium</taxon>
    </lineage>
</organism>
<sequence length="237" mass="25613">MTALAVIPARGGSKGIPRKNLLPVGGQPLIAWTIRQALAANEDREGDVIVAASTEDAEIAEVAASYGARVIERPAELAEDTTPTEPVILHAMDVIEAEGTALDAVLLLQATSPVRRPDTIRRAIDQFRETGVESLVGVVPESPFFWRPPSAPGESATAAYDPQHRPRRQELTPEQMHYFENGSLYVTAPHIYRTLGNRIGGRTDLFVLDEVEGVDIDTVADVAAAESMLSRLGWSIP</sequence>
<evidence type="ECO:0000313" key="1">
    <source>
        <dbReference type="EMBL" id="MCL6423239.1"/>
    </source>
</evidence>
<dbReference type="EMBL" id="JAKNCJ010000002">
    <property type="protein sequence ID" value="MCL6423239.1"/>
    <property type="molecule type" value="Genomic_DNA"/>
</dbReference>
<evidence type="ECO:0000313" key="2">
    <source>
        <dbReference type="Proteomes" id="UP001203761"/>
    </source>
</evidence>
<dbReference type="InterPro" id="IPR003329">
    <property type="entry name" value="Cytidylyl_trans"/>
</dbReference>
<comment type="caution">
    <text evidence="1">The sequence shown here is derived from an EMBL/GenBank/DDBJ whole genome shotgun (WGS) entry which is preliminary data.</text>
</comment>
<dbReference type="InterPro" id="IPR029044">
    <property type="entry name" value="Nucleotide-diphossugar_trans"/>
</dbReference>
<dbReference type="CDD" id="cd02513">
    <property type="entry name" value="CMP-NeuAc_Synthase"/>
    <property type="match status" value="1"/>
</dbReference>
<dbReference type="SUPFAM" id="SSF53448">
    <property type="entry name" value="Nucleotide-diphospho-sugar transferases"/>
    <property type="match status" value="1"/>
</dbReference>
<name>A0ABT0QZZ9_9MICO</name>
<dbReference type="Gene3D" id="3.90.550.10">
    <property type="entry name" value="Spore Coat Polysaccharide Biosynthesis Protein SpsA, Chain A"/>
    <property type="match status" value="1"/>
</dbReference>
<protein>
    <submittedName>
        <fullName evidence="1">Acylneuraminate cytidylyltransferase family protein</fullName>
    </submittedName>
</protein>